<protein>
    <submittedName>
        <fullName evidence="2">Uncharacterized protein</fullName>
    </submittedName>
</protein>
<dbReference type="EMBL" id="JACAZF010000008">
    <property type="protein sequence ID" value="KAF7297261.1"/>
    <property type="molecule type" value="Genomic_DNA"/>
</dbReference>
<organism evidence="2 3">
    <name type="scientific">Mycena indigotica</name>
    <dbReference type="NCBI Taxonomy" id="2126181"/>
    <lineage>
        <taxon>Eukaryota</taxon>
        <taxon>Fungi</taxon>
        <taxon>Dikarya</taxon>
        <taxon>Basidiomycota</taxon>
        <taxon>Agaricomycotina</taxon>
        <taxon>Agaricomycetes</taxon>
        <taxon>Agaricomycetidae</taxon>
        <taxon>Agaricales</taxon>
        <taxon>Marasmiineae</taxon>
        <taxon>Mycenaceae</taxon>
        <taxon>Mycena</taxon>
    </lineage>
</organism>
<keyword evidence="3" id="KW-1185">Reference proteome</keyword>
<evidence type="ECO:0000313" key="3">
    <source>
        <dbReference type="Proteomes" id="UP000636479"/>
    </source>
</evidence>
<proteinExistence type="predicted"/>
<reference evidence="2" key="1">
    <citation type="submission" date="2020-05" db="EMBL/GenBank/DDBJ databases">
        <title>Mycena genomes resolve the evolution of fungal bioluminescence.</title>
        <authorList>
            <person name="Tsai I.J."/>
        </authorList>
    </citation>
    <scope>NUCLEOTIDE SEQUENCE</scope>
    <source>
        <strain evidence="2">171206Taipei</strain>
    </source>
</reference>
<dbReference type="Proteomes" id="UP000636479">
    <property type="component" value="Unassembled WGS sequence"/>
</dbReference>
<evidence type="ECO:0000256" key="1">
    <source>
        <dbReference type="SAM" id="MobiDB-lite"/>
    </source>
</evidence>
<evidence type="ECO:0000313" key="2">
    <source>
        <dbReference type="EMBL" id="KAF7297261.1"/>
    </source>
</evidence>
<gene>
    <name evidence="2" type="ORF">MIND_00959300</name>
</gene>
<accession>A0A8H6SCZ3</accession>
<feature type="region of interest" description="Disordered" evidence="1">
    <location>
        <begin position="1"/>
        <end position="41"/>
    </location>
</feature>
<dbReference type="GeneID" id="59348724"/>
<comment type="caution">
    <text evidence="2">The sequence shown here is derived from an EMBL/GenBank/DDBJ whole genome shotgun (WGS) entry which is preliminary data.</text>
</comment>
<dbReference type="RefSeq" id="XP_037217620.1">
    <property type="nucleotide sequence ID" value="XM_037366208.1"/>
</dbReference>
<dbReference type="AlphaFoldDB" id="A0A8H6SCZ3"/>
<sequence>MVDSDVPPAYDSTGASSSRSDKKNASQAAKPLASSSSRSHLKAKDVGVRSYEKYMGKIGIGSPKVLQKVKTGVQKILTDLLLKQNNIDTETEGFGILEDCSKICATHKVDLGGMLREKSIDGHTALYWAIVKRRKVLPLPDTELQKRVGQSWQAEEALPRLIQELLSFMKPLTPDATADARLACLHAGDTWLFQCIRSYSAPTATDLRLLEGQVADILHFSQFSADTNMPFVVGFQLKQFQKRLKMSKFIILEFIAFGRMFYMKFYVTAAGEGEDAGRWHVYVTLNDDSAPIFVNATLIIDYFEDPSKPYEYTIAGLIRRHTSNVISGLGMLAKFPDPFMHPQSPYIDSEGTLCGSLSISERRVDS</sequence>
<name>A0A8H6SCZ3_9AGAR</name>
<dbReference type="OrthoDB" id="2959034at2759"/>